<accession>A0A7W5DJI3</accession>
<dbReference type="InterPro" id="IPR014955">
    <property type="entry name" value="DUF1826"/>
</dbReference>
<reference evidence="1 2" key="1">
    <citation type="submission" date="2020-08" db="EMBL/GenBank/DDBJ databases">
        <title>Genomic Encyclopedia of Type Strains, Phase III (KMG-III): the genomes of soil and plant-associated and newly described type strains.</title>
        <authorList>
            <person name="Whitman W."/>
        </authorList>
    </citation>
    <scope>NUCLEOTIDE SEQUENCE [LARGE SCALE GENOMIC DNA]</scope>
    <source>
        <strain evidence="1 2">CECT 7341</strain>
    </source>
</reference>
<dbReference type="Proteomes" id="UP000563050">
    <property type="component" value="Unassembled WGS sequence"/>
</dbReference>
<dbReference type="Pfam" id="PF08856">
    <property type="entry name" value="DUF1826"/>
    <property type="match status" value="1"/>
</dbReference>
<comment type="caution">
    <text evidence="1">The sequence shown here is derived from an EMBL/GenBank/DDBJ whole genome shotgun (WGS) entry which is preliminary data.</text>
</comment>
<dbReference type="EMBL" id="JACHXQ010000004">
    <property type="protein sequence ID" value="MBB3184064.1"/>
    <property type="molecule type" value="Genomic_DNA"/>
</dbReference>
<protein>
    <submittedName>
        <fullName evidence="1">Uncharacterized protein</fullName>
    </submittedName>
</protein>
<proteinExistence type="predicted"/>
<evidence type="ECO:0000313" key="1">
    <source>
        <dbReference type="EMBL" id="MBB3184064.1"/>
    </source>
</evidence>
<name>A0A7W5DJI3_9GAMM</name>
<gene>
    <name evidence="1" type="ORF">FHR95_001624</name>
</gene>
<keyword evidence="2" id="KW-1185">Reference proteome</keyword>
<dbReference type="AlphaFoldDB" id="A0A7W5DJI3"/>
<evidence type="ECO:0000313" key="2">
    <source>
        <dbReference type="Proteomes" id="UP000563050"/>
    </source>
</evidence>
<organism evidence="1 2">
    <name type="scientific">Halomonas fontilapidosi</name>
    <dbReference type="NCBI Taxonomy" id="616675"/>
    <lineage>
        <taxon>Bacteria</taxon>
        <taxon>Pseudomonadati</taxon>
        <taxon>Pseudomonadota</taxon>
        <taxon>Gammaproteobacteria</taxon>
        <taxon>Oceanospirillales</taxon>
        <taxon>Halomonadaceae</taxon>
        <taxon>Halomonas</taxon>
    </lineage>
</organism>
<sequence>MCPHFHCDNLPVRLVTTSHGHGCEWLPEWAVNRQRLLLTLAPA</sequence>